<evidence type="ECO:0000256" key="10">
    <source>
        <dbReference type="ARBA" id="ARBA00023157"/>
    </source>
</evidence>
<organism evidence="17">
    <name type="scientific">Angiostrongylus costaricensis</name>
    <name type="common">Nematode worm</name>
    <dbReference type="NCBI Taxonomy" id="334426"/>
    <lineage>
        <taxon>Eukaryota</taxon>
        <taxon>Metazoa</taxon>
        <taxon>Ecdysozoa</taxon>
        <taxon>Nematoda</taxon>
        <taxon>Chromadorea</taxon>
        <taxon>Rhabditida</taxon>
        <taxon>Rhabditina</taxon>
        <taxon>Rhabditomorpha</taxon>
        <taxon>Strongyloidea</taxon>
        <taxon>Metastrongylidae</taxon>
        <taxon>Angiostrongylus</taxon>
    </lineage>
</organism>
<evidence type="ECO:0000256" key="9">
    <source>
        <dbReference type="ARBA" id="ARBA00023136"/>
    </source>
</evidence>
<dbReference type="GO" id="GO:0097264">
    <property type="term" value="P:self proteolysis"/>
    <property type="evidence" value="ECO:0007669"/>
    <property type="project" value="UniProtKB-ARBA"/>
</dbReference>
<dbReference type="OrthoDB" id="1100386at2759"/>
<dbReference type="InterPro" id="IPR000203">
    <property type="entry name" value="GPS"/>
</dbReference>
<dbReference type="GO" id="GO:0004930">
    <property type="term" value="F:G protein-coupled receptor activity"/>
    <property type="evidence" value="ECO:0007669"/>
    <property type="project" value="UniProtKB-KW"/>
</dbReference>
<dbReference type="WBParaSite" id="ACOC_0000331901-mRNA-1">
    <property type="protein sequence ID" value="ACOC_0000331901-mRNA-1"/>
    <property type="gene ID" value="ACOC_0000331901"/>
</dbReference>
<evidence type="ECO:0000313" key="17">
    <source>
        <dbReference type="WBParaSite" id="ACOC_0000331901-mRNA-1"/>
    </source>
</evidence>
<reference evidence="15 16" key="2">
    <citation type="submission" date="2018-11" db="EMBL/GenBank/DDBJ databases">
        <authorList>
            <consortium name="Pathogen Informatics"/>
        </authorList>
    </citation>
    <scope>NUCLEOTIDE SEQUENCE [LARGE SCALE GENOMIC DNA]</scope>
    <source>
        <strain evidence="15 16">Costa Rica</strain>
    </source>
</reference>
<evidence type="ECO:0000256" key="11">
    <source>
        <dbReference type="ARBA" id="ARBA00023170"/>
    </source>
</evidence>
<dbReference type="AlphaFoldDB" id="A0A158PFE7"/>
<dbReference type="Pfam" id="PF00002">
    <property type="entry name" value="7tm_2"/>
    <property type="match status" value="1"/>
</dbReference>
<feature type="transmembrane region" description="Helical" evidence="12">
    <location>
        <begin position="407"/>
        <end position="427"/>
    </location>
</feature>
<dbReference type="SMART" id="SM00303">
    <property type="entry name" value="GPS"/>
    <property type="match status" value="1"/>
</dbReference>
<evidence type="ECO:0000256" key="4">
    <source>
        <dbReference type="ARBA" id="ARBA00022692"/>
    </source>
</evidence>
<feature type="domain" description="GAIN-B" evidence="13">
    <location>
        <begin position="47"/>
        <end position="205"/>
    </location>
</feature>
<evidence type="ECO:0000256" key="1">
    <source>
        <dbReference type="ARBA" id="ARBA00004651"/>
    </source>
</evidence>
<evidence type="ECO:0000256" key="2">
    <source>
        <dbReference type="ARBA" id="ARBA00010933"/>
    </source>
</evidence>
<dbReference type="GO" id="GO:0007166">
    <property type="term" value="P:cell surface receptor signaling pathway"/>
    <property type="evidence" value="ECO:0007669"/>
    <property type="project" value="InterPro"/>
</dbReference>
<comment type="subcellular location">
    <subcellularLocation>
        <location evidence="1">Cell membrane</location>
        <topology evidence="1">Multi-pass membrane protein</topology>
    </subcellularLocation>
</comment>
<feature type="domain" description="G-protein coupled receptors family 2 profile 2" evidence="14">
    <location>
        <begin position="216"/>
        <end position="456"/>
    </location>
</feature>
<evidence type="ECO:0000256" key="7">
    <source>
        <dbReference type="ARBA" id="ARBA00022989"/>
    </source>
</evidence>
<feature type="transmembrane region" description="Helical" evidence="12">
    <location>
        <begin position="250"/>
        <end position="269"/>
    </location>
</feature>
<protein>
    <submittedName>
        <fullName evidence="17">GPS domain-containing protein</fullName>
    </submittedName>
</protein>
<dbReference type="OMA" id="NEYCWIN"/>
<feature type="transmembrane region" description="Helical" evidence="12">
    <location>
        <begin position="218"/>
        <end position="238"/>
    </location>
</feature>
<dbReference type="Gene3D" id="2.60.220.50">
    <property type="match status" value="1"/>
</dbReference>
<keyword evidence="10" id="KW-1015">Disulfide bond</keyword>
<keyword evidence="9 12" id="KW-0472">Membrane</keyword>
<evidence type="ECO:0000256" key="12">
    <source>
        <dbReference type="SAM" id="Phobius"/>
    </source>
</evidence>
<keyword evidence="5" id="KW-0732">Signal</keyword>
<dbReference type="PROSITE" id="PS50261">
    <property type="entry name" value="G_PROTEIN_RECEP_F2_4"/>
    <property type="match status" value="1"/>
</dbReference>
<dbReference type="Gene3D" id="1.20.1070.10">
    <property type="entry name" value="Rhodopsin 7-helix transmembrane proteins"/>
    <property type="match status" value="1"/>
</dbReference>
<evidence type="ECO:0000256" key="6">
    <source>
        <dbReference type="ARBA" id="ARBA00022734"/>
    </source>
</evidence>
<dbReference type="InterPro" id="IPR017981">
    <property type="entry name" value="GPCR_2-like_7TM"/>
</dbReference>
<proteinExistence type="inferred from homology"/>
<dbReference type="InterPro" id="IPR057244">
    <property type="entry name" value="GAIN_B"/>
</dbReference>
<sequence>CVSVIEAFGLVDCISVYPSRRYCRNVINVCCLKTSRLLNKKTTHSYSNAEVKRKSILGTITRIDIVAYFNEVSQYWELCPLLFVPMPKATVDRSRIRLGYYVFTTFGKLLDDSDGKTIVNSHVIGASVDDATIRLRLPDDQPVTFTFYHLRRDGVSNPRCVYWDLNVKKWSTNGCEIISTNNETTKCACNHLTSFAILMDVSGKVSQYSGAIASALDVVSIIGCSLSIVCLTMSLFVFTFFSSLYSVRNAIHRNLCLTLIFSELIFVMGIDRTQSHVGCSIVALLLHYFFLVAFCWMLLEGYQLYLMLIQVFEPDKTRMLLYYMFSYGLPAVVVAVSAGVAWHNYGTNEYCWINTSTPTLWAFIGPVAVVIVINVIFLAVALKVVLSVKSRDRNRSDRVVGWLKGSATLLCLLGVTWIFGFLTVVNATGGVVFAWIFTILNCSQGVFIFILHVVMNEKVSIVNLMFNSGYDFIFLELVNQLGSIFRECISSRHRIMNIVKANYHSGSTPDTASTDDKEKQLTPISKILRFFVNSSLFHNIECVRSKIMPRRGGKLFFDFSSSQMSAHRESVEKHAPVKRKKFPLGASEYERGSKHVIVERF</sequence>
<keyword evidence="11" id="KW-0675">Receptor</keyword>
<gene>
    <name evidence="15" type="ORF">ACOC_LOCUS3320</name>
</gene>
<feature type="transmembrane region" description="Helical" evidence="12">
    <location>
        <begin position="433"/>
        <end position="455"/>
    </location>
</feature>
<dbReference type="InterPro" id="IPR046338">
    <property type="entry name" value="GAIN_dom_sf"/>
</dbReference>
<evidence type="ECO:0000259" key="13">
    <source>
        <dbReference type="PROSITE" id="PS50221"/>
    </source>
</evidence>
<evidence type="ECO:0000313" key="15">
    <source>
        <dbReference type="EMBL" id="VDM54905.1"/>
    </source>
</evidence>
<keyword evidence="8" id="KW-0297">G-protein coupled receptor</keyword>
<evidence type="ECO:0000259" key="14">
    <source>
        <dbReference type="PROSITE" id="PS50261"/>
    </source>
</evidence>
<dbReference type="GO" id="GO:0030246">
    <property type="term" value="F:carbohydrate binding"/>
    <property type="evidence" value="ECO:0007669"/>
    <property type="project" value="UniProtKB-KW"/>
</dbReference>
<name>A0A158PFE7_ANGCS</name>
<keyword evidence="16" id="KW-1185">Reference proteome</keyword>
<comment type="similarity">
    <text evidence="2">Belongs to the G-protein coupled receptor 2 family. LN-TM7 subfamily.</text>
</comment>
<dbReference type="PANTHER" id="PTHR12011">
    <property type="entry name" value="ADHESION G-PROTEIN COUPLED RECEPTOR"/>
    <property type="match status" value="1"/>
</dbReference>
<dbReference type="PROSITE" id="PS50221">
    <property type="entry name" value="GAIN_B"/>
    <property type="match status" value="1"/>
</dbReference>
<keyword evidence="3" id="KW-1003">Cell membrane</keyword>
<dbReference type="InterPro" id="IPR000832">
    <property type="entry name" value="GPCR_2_secretin-like"/>
</dbReference>
<feature type="transmembrane region" description="Helical" evidence="12">
    <location>
        <begin position="320"/>
        <end position="340"/>
    </location>
</feature>
<dbReference type="Proteomes" id="UP000267027">
    <property type="component" value="Unassembled WGS sequence"/>
</dbReference>
<dbReference type="STRING" id="334426.A0A158PFE7"/>
<dbReference type="Pfam" id="PF01825">
    <property type="entry name" value="GPS"/>
    <property type="match status" value="1"/>
</dbReference>
<keyword evidence="8" id="KW-0807">Transducer</keyword>
<evidence type="ECO:0000256" key="8">
    <source>
        <dbReference type="ARBA" id="ARBA00023040"/>
    </source>
</evidence>
<dbReference type="PRINTS" id="PR00249">
    <property type="entry name" value="GPCRSECRETIN"/>
</dbReference>
<reference evidence="17" key="1">
    <citation type="submission" date="2016-04" db="UniProtKB">
        <authorList>
            <consortium name="WormBaseParasite"/>
        </authorList>
    </citation>
    <scope>IDENTIFICATION</scope>
</reference>
<dbReference type="EMBL" id="UYYA01000956">
    <property type="protein sequence ID" value="VDM54905.1"/>
    <property type="molecule type" value="Genomic_DNA"/>
</dbReference>
<keyword evidence="4 12" id="KW-0812">Transmembrane</keyword>
<evidence type="ECO:0000256" key="5">
    <source>
        <dbReference type="ARBA" id="ARBA00022729"/>
    </source>
</evidence>
<keyword evidence="7 12" id="KW-1133">Transmembrane helix</keyword>
<dbReference type="FunFam" id="1.20.1070.10:FF:000352">
    <property type="entry name" value="Latrophilin-like protein 1"/>
    <property type="match status" value="1"/>
</dbReference>
<dbReference type="GO" id="GO:0004175">
    <property type="term" value="F:endopeptidase activity"/>
    <property type="evidence" value="ECO:0007669"/>
    <property type="project" value="UniProtKB-ARBA"/>
</dbReference>
<keyword evidence="6" id="KW-0430">Lectin</keyword>
<feature type="transmembrane region" description="Helical" evidence="12">
    <location>
        <begin position="275"/>
        <end position="299"/>
    </location>
</feature>
<dbReference type="GO" id="GO:0005886">
    <property type="term" value="C:plasma membrane"/>
    <property type="evidence" value="ECO:0007669"/>
    <property type="project" value="UniProtKB-SubCell"/>
</dbReference>
<evidence type="ECO:0000256" key="3">
    <source>
        <dbReference type="ARBA" id="ARBA00022475"/>
    </source>
</evidence>
<evidence type="ECO:0000313" key="16">
    <source>
        <dbReference type="Proteomes" id="UP000267027"/>
    </source>
</evidence>
<accession>A0A158PFE7</accession>
<dbReference type="PANTHER" id="PTHR12011:SF347">
    <property type="entry name" value="FI21270P1-RELATED"/>
    <property type="match status" value="1"/>
</dbReference>
<feature type="transmembrane region" description="Helical" evidence="12">
    <location>
        <begin position="360"/>
        <end position="386"/>
    </location>
</feature>